<sequence>MKPDREKLLAHASNGEERAILARTLDQAETVLKSGRTQVTDFLDPYRTGLIISVVQRLELVAAADGGYPGAERKRVAICLNGVTPLPEEFNLGFIVIKGNFKHCRATHRDFQGALLGLGLKREKFGDIIMTGDNANVVVAGEVVPYILTNLHKVGQNGVLVSELGQDDCQPPAVKYREIKATVSSLRLDAVAAAGFGTSRSKMAREIEAERLSINWRVCPDPAALVKEGDVLSARGKGRVIVESVKGPLKSGRTGVLLHRLV</sequence>
<dbReference type="SMART" id="SM00363">
    <property type="entry name" value="S4"/>
    <property type="match status" value="1"/>
</dbReference>
<evidence type="ECO:0000256" key="1">
    <source>
        <dbReference type="PROSITE-ProRule" id="PRU00182"/>
    </source>
</evidence>
<gene>
    <name evidence="3" type="ORF">Psch_02841</name>
</gene>
<organism evidence="3 4">
    <name type="scientific">Pelotomaculum schinkii</name>
    <dbReference type="NCBI Taxonomy" id="78350"/>
    <lineage>
        <taxon>Bacteria</taxon>
        <taxon>Bacillati</taxon>
        <taxon>Bacillota</taxon>
        <taxon>Clostridia</taxon>
        <taxon>Eubacteriales</taxon>
        <taxon>Desulfotomaculaceae</taxon>
        <taxon>Pelotomaculum</taxon>
    </lineage>
</organism>
<dbReference type="InterPro" id="IPR002942">
    <property type="entry name" value="S4_RNA-bd"/>
</dbReference>
<dbReference type="InterPro" id="IPR012677">
    <property type="entry name" value="Nucleotide-bd_a/b_plait_sf"/>
</dbReference>
<dbReference type="Proteomes" id="UP000298324">
    <property type="component" value="Unassembled WGS sequence"/>
</dbReference>
<keyword evidence="1" id="KW-0694">RNA-binding</keyword>
<evidence type="ECO:0000313" key="4">
    <source>
        <dbReference type="Proteomes" id="UP000298324"/>
    </source>
</evidence>
<dbReference type="Gene3D" id="3.30.70.330">
    <property type="match status" value="1"/>
</dbReference>
<evidence type="ECO:0000313" key="3">
    <source>
        <dbReference type="EMBL" id="TEB05800.1"/>
    </source>
</evidence>
<dbReference type="PANTHER" id="PTHR13633">
    <property type="entry name" value="MITOCHONDRIAL TRANSCRIPTION RESCUE FACTOR 1"/>
    <property type="match status" value="1"/>
</dbReference>
<reference evidence="3 4" key="1">
    <citation type="journal article" date="2018" name="Environ. Microbiol.">
        <title>Novel energy conservation strategies and behaviour of Pelotomaculum schinkii driving syntrophic propionate catabolism.</title>
        <authorList>
            <person name="Hidalgo-Ahumada C.A.P."/>
            <person name="Nobu M.K."/>
            <person name="Narihiro T."/>
            <person name="Tamaki H."/>
            <person name="Liu W.T."/>
            <person name="Kamagata Y."/>
            <person name="Stams A.J.M."/>
            <person name="Imachi H."/>
            <person name="Sousa D.Z."/>
        </authorList>
    </citation>
    <scope>NUCLEOTIDE SEQUENCE [LARGE SCALE GENOMIC DNA]</scope>
    <source>
        <strain evidence="3 4">HH</strain>
    </source>
</reference>
<dbReference type="AlphaFoldDB" id="A0A4Y7RAU1"/>
<evidence type="ECO:0000259" key="2">
    <source>
        <dbReference type="SMART" id="SM00363"/>
    </source>
</evidence>
<dbReference type="GO" id="GO:0003723">
    <property type="term" value="F:RNA binding"/>
    <property type="evidence" value="ECO:0007669"/>
    <property type="project" value="UniProtKB-KW"/>
</dbReference>
<name>A0A4Y7RAU1_9FIRM</name>
<feature type="domain" description="RNA-binding S4" evidence="2">
    <location>
        <begin position="186"/>
        <end position="250"/>
    </location>
</feature>
<dbReference type="Pfam" id="PF17774">
    <property type="entry name" value="YlmH_RBD"/>
    <property type="match status" value="1"/>
</dbReference>
<dbReference type="CDD" id="cd00165">
    <property type="entry name" value="S4"/>
    <property type="match status" value="1"/>
</dbReference>
<dbReference type="InterPro" id="IPR036986">
    <property type="entry name" value="S4_RNA-bd_sf"/>
</dbReference>
<protein>
    <submittedName>
        <fullName evidence="3">S4 domain protein</fullName>
    </submittedName>
</protein>
<dbReference type="Pfam" id="PF01479">
    <property type="entry name" value="S4"/>
    <property type="match status" value="1"/>
</dbReference>
<dbReference type="InterPro" id="IPR040591">
    <property type="entry name" value="RqcP2_RBD"/>
</dbReference>
<proteinExistence type="predicted"/>
<dbReference type="Gene3D" id="3.30.1370.160">
    <property type="match status" value="1"/>
</dbReference>
<dbReference type="EMBL" id="QFGA01000002">
    <property type="protein sequence ID" value="TEB05800.1"/>
    <property type="molecule type" value="Genomic_DNA"/>
</dbReference>
<comment type="caution">
    <text evidence="3">The sequence shown here is derived from an EMBL/GenBank/DDBJ whole genome shotgun (WGS) entry which is preliminary data.</text>
</comment>
<accession>A0A4Y7RAU1</accession>
<dbReference type="SUPFAM" id="SSF55174">
    <property type="entry name" value="Alpha-L RNA-binding motif"/>
    <property type="match status" value="1"/>
</dbReference>
<dbReference type="PROSITE" id="PS50889">
    <property type="entry name" value="S4"/>
    <property type="match status" value="1"/>
</dbReference>
<dbReference type="Gene3D" id="3.10.290.10">
    <property type="entry name" value="RNA-binding S4 domain"/>
    <property type="match status" value="1"/>
</dbReference>
<dbReference type="PANTHER" id="PTHR13633:SF3">
    <property type="entry name" value="MITOCHONDRIAL TRANSCRIPTION RESCUE FACTOR 1"/>
    <property type="match status" value="1"/>
</dbReference>
<keyword evidence="4" id="KW-1185">Reference proteome</keyword>